<reference evidence="9" key="1">
    <citation type="submission" date="2016-06" db="UniProtKB">
        <authorList>
            <consortium name="WormBaseParasite"/>
        </authorList>
    </citation>
    <scope>IDENTIFICATION</scope>
</reference>
<feature type="domain" description="Kringle" evidence="6">
    <location>
        <begin position="36"/>
        <end position="117"/>
    </location>
</feature>
<dbReference type="PROSITE" id="PS50070">
    <property type="entry name" value="KRINGLE_2"/>
    <property type="match status" value="2"/>
</dbReference>
<keyword evidence="4" id="KW-1133">Transmembrane helix</keyword>
<evidence type="ECO:0000256" key="5">
    <source>
        <dbReference type="SAM" id="SignalP"/>
    </source>
</evidence>
<dbReference type="Gene3D" id="2.40.20.10">
    <property type="entry name" value="Plasminogen Kringle 4"/>
    <property type="match status" value="2"/>
</dbReference>
<dbReference type="Pfam" id="PF25866">
    <property type="entry name" value="Kringle_2"/>
    <property type="match status" value="1"/>
</dbReference>
<dbReference type="InterPro" id="IPR038178">
    <property type="entry name" value="Kringle_sf"/>
</dbReference>
<evidence type="ECO:0000256" key="2">
    <source>
        <dbReference type="ARBA" id="ARBA00023157"/>
    </source>
</evidence>
<name>A0A183J5A2_9BILA</name>
<keyword evidence="4" id="KW-0472">Membrane</keyword>
<dbReference type="InterPro" id="IPR058845">
    <property type="entry name" value="Kringle_2"/>
</dbReference>
<feature type="chain" id="PRO_5043140427" evidence="5">
    <location>
        <begin position="19"/>
        <end position="331"/>
    </location>
</feature>
<dbReference type="OrthoDB" id="5917794at2759"/>
<evidence type="ECO:0000256" key="1">
    <source>
        <dbReference type="ARBA" id="ARBA00022572"/>
    </source>
</evidence>
<dbReference type="EMBL" id="UZAM01014989">
    <property type="protein sequence ID" value="VDP36704.1"/>
    <property type="molecule type" value="Genomic_DNA"/>
</dbReference>
<feature type="domain" description="Kringle" evidence="6">
    <location>
        <begin position="208"/>
        <end position="283"/>
    </location>
</feature>
<keyword evidence="4" id="KW-0812">Transmembrane</keyword>
<keyword evidence="8" id="KW-1185">Reference proteome</keyword>
<proteinExistence type="predicted"/>
<evidence type="ECO:0000313" key="9">
    <source>
        <dbReference type="WBParaSite" id="SBAD_0001142701-mRNA-1"/>
    </source>
</evidence>
<keyword evidence="2 3" id="KW-1015">Disulfide bond</keyword>
<dbReference type="AlphaFoldDB" id="A0A183J5A2"/>
<feature type="signal peptide" evidence="5">
    <location>
        <begin position="1"/>
        <end position="18"/>
    </location>
</feature>
<dbReference type="WBParaSite" id="SBAD_0001142701-mRNA-1">
    <property type="protein sequence ID" value="SBAD_0001142701-mRNA-1"/>
    <property type="gene ID" value="SBAD_0001142701"/>
</dbReference>
<evidence type="ECO:0000313" key="7">
    <source>
        <dbReference type="EMBL" id="VDP36704.1"/>
    </source>
</evidence>
<evidence type="ECO:0000256" key="3">
    <source>
        <dbReference type="PROSITE-ProRule" id="PRU00121"/>
    </source>
</evidence>
<protein>
    <submittedName>
        <fullName evidence="9">Kringle domain-containing protein</fullName>
    </submittedName>
</protein>
<organism evidence="9">
    <name type="scientific">Soboliphyme baturini</name>
    <dbReference type="NCBI Taxonomy" id="241478"/>
    <lineage>
        <taxon>Eukaryota</taxon>
        <taxon>Metazoa</taxon>
        <taxon>Ecdysozoa</taxon>
        <taxon>Nematoda</taxon>
        <taxon>Enoplea</taxon>
        <taxon>Dorylaimia</taxon>
        <taxon>Dioctophymatida</taxon>
        <taxon>Dioctophymatoidea</taxon>
        <taxon>Soboliphymatidae</taxon>
        <taxon>Soboliphyme</taxon>
    </lineage>
</organism>
<dbReference type="SMART" id="SM00130">
    <property type="entry name" value="KR"/>
    <property type="match status" value="1"/>
</dbReference>
<evidence type="ECO:0000256" key="4">
    <source>
        <dbReference type="SAM" id="Phobius"/>
    </source>
</evidence>
<sequence>MWLHAVVACLQLLGISCAYVRKELSCLHEYQSSVRYEGEKDRTVNNVPCQQWSKYSLIVGFEAGLQYAGVTHSFCREYPPNNRYGPWCITGVGSDIQVDPVNWEPCFALCSHLDQTCVPPNVSYSSVHDFFSERKASISGRSCLAWNQVQQLSETPLHSWSHNFCRVVPDLGTLLPSCYVNESFIEECYSFCEEHVECVSSENELIAYNGKKSSTVNGRICAPWTEMMSAYAFDFPATQKDKHYCRNFGELSIGPFCLLDPQLNGGVVAEPCFQYCYDSAGLCVDEHKLMKVDTHWWLKYYFAGLAVMIVYILVSYAFQSLLLRRYVGMFF</sequence>
<dbReference type="InterPro" id="IPR000001">
    <property type="entry name" value="Kringle"/>
</dbReference>
<evidence type="ECO:0000259" key="6">
    <source>
        <dbReference type="PROSITE" id="PS50070"/>
    </source>
</evidence>
<dbReference type="Proteomes" id="UP000270296">
    <property type="component" value="Unassembled WGS sequence"/>
</dbReference>
<accession>A0A183J5A2</accession>
<reference evidence="7 8" key="2">
    <citation type="submission" date="2018-11" db="EMBL/GenBank/DDBJ databases">
        <authorList>
            <consortium name="Pathogen Informatics"/>
        </authorList>
    </citation>
    <scope>NUCLEOTIDE SEQUENCE [LARGE SCALE GENOMIC DNA]</scope>
</reference>
<keyword evidence="5" id="KW-0732">Signal</keyword>
<evidence type="ECO:0000313" key="8">
    <source>
        <dbReference type="Proteomes" id="UP000270296"/>
    </source>
</evidence>
<keyword evidence="1 3" id="KW-0420">Kringle</keyword>
<dbReference type="SUPFAM" id="SSF57440">
    <property type="entry name" value="Kringle-like"/>
    <property type="match status" value="3"/>
</dbReference>
<gene>
    <name evidence="7" type="ORF">SBAD_LOCUS11050</name>
</gene>
<feature type="transmembrane region" description="Helical" evidence="4">
    <location>
        <begin position="300"/>
        <end position="323"/>
    </location>
</feature>
<feature type="disulfide bond" evidence="3">
    <location>
        <begin position="49"/>
        <end position="88"/>
    </location>
</feature>
<comment type="caution">
    <text evidence="3">Lacks conserved residue(s) required for the propagation of feature annotation.</text>
</comment>
<dbReference type="InterPro" id="IPR013806">
    <property type="entry name" value="Kringle-like"/>
</dbReference>